<dbReference type="RefSeq" id="WP_229785529.1">
    <property type="nucleotide sequence ID" value="NZ_BMPT01000010.1"/>
</dbReference>
<dbReference type="InterPro" id="IPR001940">
    <property type="entry name" value="Peptidase_S1C"/>
</dbReference>
<dbReference type="PANTHER" id="PTHR22939:SF129">
    <property type="entry name" value="SERINE PROTEASE HTRA2, MITOCHONDRIAL"/>
    <property type="match status" value="1"/>
</dbReference>
<accession>A0A8H9GLD4</accession>
<dbReference type="Proteomes" id="UP000655589">
    <property type="component" value="Unassembled WGS sequence"/>
</dbReference>
<dbReference type="InterPro" id="IPR009003">
    <property type="entry name" value="Peptidase_S1_PA"/>
</dbReference>
<reference evidence="2" key="2">
    <citation type="submission" date="2020-09" db="EMBL/GenBank/DDBJ databases">
        <authorList>
            <person name="Sun Q."/>
            <person name="Ohkuma M."/>
        </authorList>
    </citation>
    <scope>NUCLEOTIDE SEQUENCE</scope>
    <source>
        <strain evidence="2">JCM 3051</strain>
    </source>
</reference>
<dbReference type="PRINTS" id="PR00834">
    <property type="entry name" value="PROTEASES2C"/>
</dbReference>
<organism evidence="2 3">
    <name type="scientific">Promicromonospora citrea</name>
    <dbReference type="NCBI Taxonomy" id="43677"/>
    <lineage>
        <taxon>Bacteria</taxon>
        <taxon>Bacillati</taxon>
        <taxon>Actinomycetota</taxon>
        <taxon>Actinomycetes</taxon>
        <taxon>Micrococcales</taxon>
        <taxon>Promicromonosporaceae</taxon>
        <taxon>Promicromonospora</taxon>
    </lineage>
</organism>
<dbReference type="EMBL" id="BMPT01000010">
    <property type="protein sequence ID" value="GGM29163.1"/>
    <property type="molecule type" value="Genomic_DNA"/>
</dbReference>
<dbReference type="PANTHER" id="PTHR22939">
    <property type="entry name" value="SERINE PROTEASE FAMILY S1C HTRA-RELATED"/>
    <property type="match status" value="1"/>
</dbReference>
<feature type="region of interest" description="Disordered" evidence="1">
    <location>
        <begin position="1"/>
        <end position="121"/>
    </location>
</feature>
<protein>
    <recommendedName>
        <fullName evidence="4">Serine protease PepD</fullName>
    </recommendedName>
</protein>
<proteinExistence type="predicted"/>
<evidence type="ECO:0000313" key="3">
    <source>
        <dbReference type="Proteomes" id="UP000655589"/>
    </source>
</evidence>
<keyword evidence="3" id="KW-1185">Reference proteome</keyword>
<dbReference type="GO" id="GO:0006508">
    <property type="term" value="P:proteolysis"/>
    <property type="evidence" value="ECO:0007669"/>
    <property type="project" value="InterPro"/>
</dbReference>
<dbReference type="Pfam" id="PF13365">
    <property type="entry name" value="Trypsin_2"/>
    <property type="match status" value="1"/>
</dbReference>
<evidence type="ECO:0000256" key="1">
    <source>
        <dbReference type="SAM" id="MobiDB-lite"/>
    </source>
</evidence>
<dbReference type="GO" id="GO:0004252">
    <property type="term" value="F:serine-type endopeptidase activity"/>
    <property type="evidence" value="ECO:0007669"/>
    <property type="project" value="InterPro"/>
</dbReference>
<dbReference type="AlphaFoldDB" id="A0A8H9GLD4"/>
<name>A0A8H9GLD4_9MICO</name>
<gene>
    <name evidence="2" type="ORF">GCM10010102_26170</name>
</gene>
<evidence type="ECO:0008006" key="4">
    <source>
        <dbReference type="Google" id="ProtNLM"/>
    </source>
</evidence>
<comment type="caution">
    <text evidence="2">The sequence shown here is derived from an EMBL/GenBank/DDBJ whole genome shotgun (WGS) entry which is preliminary data.</text>
</comment>
<evidence type="ECO:0000313" key="2">
    <source>
        <dbReference type="EMBL" id="GGM29163.1"/>
    </source>
</evidence>
<feature type="compositionally biased region" description="Low complexity" evidence="1">
    <location>
        <begin position="73"/>
        <end position="87"/>
    </location>
</feature>
<dbReference type="SUPFAM" id="SSF50494">
    <property type="entry name" value="Trypsin-like serine proteases"/>
    <property type="match status" value="1"/>
</dbReference>
<feature type="compositionally biased region" description="Low complexity" evidence="1">
    <location>
        <begin position="1"/>
        <end position="43"/>
    </location>
</feature>
<sequence length="363" mass="35484">MQSPDAPSAGAVPEPVVPSAAVPAPEAAAPVPTPAASYRAAAAGPLTRTPVLRGVAPGLGRPAGPRRFVLGEPAAPADDAARRGPAPLLVAPTEPVGPAPARPSGAPIEPPPPAGPHDTRRRSWPLVTMSAALALGALFGSATTGLVTGLATGPDEPSALANPVQLPAPDPGARTTTAAAQAVLPSVVQVRAGGRAGSGVVIDGSHVVTNGHVVVGADRVELVLDSGRRVPGRVLGADERNDIAVVEADLGTAPAATLGSSAALRIGEPVIAVGSPLGLTGSVTAGVVSAVDRDAGSFPGPMVQTDASINQGNSGGPLVDLSGEVVGINTAIATVNGSGSIGIGFAVPIDRAERVAQRIIQEA</sequence>
<dbReference type="Gene3D" id="2.40.10.120">
    <property type="match status" value="1"/>
</dbReference>
<reference evidence="2" key="1">
    <citation type="journal article" date="2014" name="Int. J. Syst. Evol. Microbiol.">
        <title>Complete genome sequence of Corynebacterium casei LMG S-19264T (=DSM 44701T), isolated from a smear-ripened cheese.</title>
        <authorList>
            <consortium name="US DOE Joint Genome Institute (JGI-PGF)"/>
            <person name="Walter F."/>
            <person name="Albersmeier A."/>
            <person name="Kalinowski J."/>
            <person name="Ruckert C."/>
        </authorList>
    </citation>
    <scope>NUCLEOTIDE SEQUENCE</scope>
    <source>
        <strain evidence="2">JCM 3051</strain>
    </source>
</reference>